<dbReference type="EMBL" id="JACTNZ010000005">
    <property type="protein sequence ID" value="KAG5549424.1"/>
    <property type="molecule type" value="Genomic_DNA"/>
</dbReference>
<evidence type="ECO:0000259" key="4">
    <source>
        <dbReference type="Pfam" id="PF04504"/>
    </source>
</evidence>
<comment type="caution">
    <text evidence="5">The sequence shown here is derived from an EMBL/GenBank/DDBJ whole genome shotgun (WGS) entry which is preliminary data.</text>
</comment>
<dbReference type="Pfam" id="PF04504">
    <property type="entry name" value="GeBP-like_DBD"/>
    <property type="match status" value="1"/>
</dbReference>
<feature type="compositionally biased region" description="Acidic residues" evidence="3">
    <location>
        <begin position="11"/>
        <end position="42"/>
    </location>
</feature>
<organism evidence="5 6">
    <name type="scientific">Rhododendron griersonianum</name>
    <dbReference type="NCBI Taxonomy" id="479676"/>
    <lineage>
        <taxon>Eukaryota</taxon>
        <taxon>Viridiplantae</taxon>
        <taxon>Streptophyta</taxon>
        <taxon>Embryophyta</taxon>
        <taxon>Tracheophyta</taxon>
        <taxon>Spermatophyta</taxon>
        <taxon>Magnoliopsida</taxon>
        <taxon>eudicotyledons</taxon>
        <taxon>Gunneridae</taxon>
        <taxon>Pentapetalae</taxon>
        <taxon>asterids</taxon>
        <taxon>Ericales</taxon>
        <taxon>Ericaceae</taxon>
        <taxon>Ericoideae</taxon>
        <taxon>Rhodoreae</taxon>
        <taxon>Rhododendron</taxon>
    </lineage>
</organism>
<feature type="region of interest" description="Disordered" evidence="3">
    <location>
        <begin position="254"/>
        <end position="277"/>
    </location>
</feature>
<feature type="compositionally biased region" description="Basic and acidic residues" evidence="3">
    <location>
        <begin position="1"/>
        <end position="10"/>
    </location>
</feature>
<dbReference type="PANTHER" id="PTHR31662">
    <property type="entry name" value="BNAANNG10740D PROTEIN-RELATED"/>
    <property type="match status" value="1"/>
</dbReference>
<dbReference type="InterPro" id="IPR053932">
    <property type="entry name" value="GeBP-like_DBD"/>
</dbReference>
<feature type="compositionally biased region" description="Polar residues" evidence="3">
    <location>
        <begin position="43"/>
        <end position="53"/>
    </location>
</feature>
<feature type="coiled-coil region" evidence="2">
    <location>
        <begin position="164"/>
        <end position="191"/>
    </location>
</feature>
<dbReference type="GO" id="GO:0006355">
    <property type="term" value="P:regulation of DNA-templated transcription"/>
    <property type="evidence" value="ECO:0007669"/>
    <property type="project" value="InterPro"/>
</dbReference>
<reference evidence="5" key="1">
    <citation type="submission" date="2020-08" db="EMBL/GenBank/DDBJ databases">
        <title>Plant Genome Project.</title>
        <authorList>
            <person name="Zhang R.-G."/>
        </authorList>
    </citation>
    <scope>NUCLEOTIDE SEQUENCE</scope>
    <source>
        <strain evidence="5">WSP0</strain>
        <tissue evidence="5">Leaf</tissue>
    </source>
</reference>
<evidence type="ECO:0000313" key="5">
    <source>
        <dbReference type="EMBL" id="KAG5549424.1"/>
    </source>
</evidence>
<evidence type="ECO:0000256" key="2">
    <source>
        <dbReference type="SAM" id="Coils"/>
    </source>
</evidence>
<evidence type="ECO:0000313" key="6">
    <source>
        <dbReference type="Proteomes" id="UP000823749"/>
    </source>
</evidence>
<dbReference type="GO" id="GO:0005634">
    <property type="term" value="C:nucleus"/>
    <property type="evidence" value="ECO:0007669"/>
    <property type="project" value="TreeGrafter"/>
</dbReference>
<keyword evidence="2" id="KW-0175">Coiled coil</keyword>
<accession>A0AAV6KAQ0</accession>
<proteinExistence type="inferred from homology"/>
<feature type="domain" description="Glabrous enhancer-binding protein-like DBD" evidence="4">
    <location>
        <begin position="116"/>
        <end position="217"/>
    </location>
</feature>
<evidence type="ECO:0000256" key="3">
    <source>
        <dbReference type="SAM" id="MobiDB-lite"/>
    </source>
</evidence>
<feature type="compositionally biased region" description="Low complexity" evidence="3">
    <location>
        <begin position="254"/>
        <end position="263"/>
    </location>
</feature>
<protein>
    <recommendedName>
        <fullName evidence="4">Glabrous enhancer-binding protein-like DBD domain-containing protein</fullName>
    </recommendedName>
</protein>
<comment type="similarity">
    <text evidence="1">Belongs to the GeBP family.</text>
</comment>
<gene>
    <name evidence="5" type="ORF">RHGRI_014685</name>
</gene>
<sequence length="415" mass="44727">MASEEDHTVYPEDDDVLDDDDDDESEDDDVLDDDEDDDEDDTSSSNLAASQVTIAVPGLPKPDPSAPAAPHGSAGFLAPDPTRPRVDDVAIFTTPTAVAAEEKKPIAALDDSRKLFQRLWTDEDEIELLQGFLDYSTQRGIGGANSSHHHHHDTAAFYDQIKSKLQLEFNKNQLVEKLRRLKKKFRNALSKMESGKEFVFKSPHDQAAFDISKKIWSNDAVRGGGFDVDDSNPNPSPSPISVNLISFANQSNNNNNGVNNTGGLEKKAARPRKRARGGGVKIEENRLEFNTQPVRLAAPPVAATSIPNLIEETVRSCLSPLFKELLQSATNGAACGGGGGLRGIGGVAMAAMSPVPLSFGGLNLSGIGGGGGGDIATDERWRKQQILELEVYSKRLELVQDQIKSALVELRSTGS</sequence>
<dbReference type="Proteomes" id="UP000823749">
    <property type="component" value="Chromosome 5"/>
</dbReference>
<dbReference type="InterPro" id="IPR007592">
    <property type="entry name" value="GEBP"/>
</dbReference>
<dbReference type="AlphaFoldDB" id="A0AAV6KAQ0"/>
<dbReference type="PANTHER" id="PTHR31662:SF108">
    <property type="entry name" value="TRANSCRIPTION FACTOR GEBP FAMILY-RELATED"/>
    <property type="match status" value="1"/>
</dbReference>
<keyword evidence="6" id="KW-1185">Reference proteome</keyword>
<feature type="region of interest" description="Disordered" evidence="3">
    <location>
        <begin position="1"/>
        <end position="83"/>
    </location>
</feature>
<evidence type="ECO:0000256" key="1">
    <source>
        <dbReference type="ARBA" id="ARBA00010820"/>
    </source>
</evidence>
<name>A0AAV6KAQ0_9ERIC</name>